<protein>
    <submittedName>
        <fullName evidence="1">Uncharacterized protein</fullName>
    </submittedName>
</protein>
<reference evidence="1" key="1">
    <citation type="journal article" date="2020" name="Nature">
        <title>Giant virus diversity and host interactions through global metagenomics.</title>
        <authorList>
            <person name="Schulz F."/>
            <person name="Roux S."/>
            <person name="Paez-Espino D."/>
            <person name="Jungbluth S."/>
            <person name="Walsh D.A."/>
            <person name="Denef V.J."/>
            <person name="McMahon K.D."/>
            <person name="Konstantinidis K.T."/>
            <person name="Eloe-Fadrosh E.A."/>
            <person name="Kyrpides N.C."/>
            <person name="Woyke T."/>
        </authorList>
    </citation>
    <scope>NUCLEOTIDE SEQUENCE</scope>
    <source>
        <strain evidence="1">GVMAG-M-3300023179-33</strain>
    </source>
</reference>
<name>A0A6C0EIW1_9ZZZZ</name>
<proteinExistence type="predicted"/>
<organism evidence="1">
    <name type="scientific">viral metagenome</name>
    <dbReference type="NCBI Taxonomy" id="1070528"/>
    <lineage>
        <taxon>unclassified sequences</taxon>
        <taxon>metagenomes</taxon>
        <taxon>organismal metagenomes</taxon>
    </lineage>
</organism>
<dbReference type="EMBL" id="MN739821">
    <property type="protein sequence ID" value="QHT27295.1"/>
    <property type="molecule type" value="Genomic_DNA"/>
</dbReference>
<evidence type="ECO:0000313" key="1">
    <source>
        <dbReference type="EMBL" id="QHT27295.1"/>
    </source>
</evidence>
<accession>A0A6C0EIW1</accession>
<dbReference type="AlphaFoldDB" id="A0A6C0EIW1"/>
<sequence length="461" mass="54849">MEIENFNTKYALHTIPEFVKYLNSSEQEQPQPPQPPQPCIFTAVIQRDNTQLDEYPEEKSNEPTRNNYKIIKYNKKALSKTMYSTCGLIRSVVVNASNKIVSFSPPKCISYEEFFEKNPIYNENIIIEELVEGTMIQLFWDSYECKWEIATKSSIGGNNTNTFSKMTFCDMFFDALKEIKLTLNDFNHKYCYSFVLQHPKNQIVFDIVKPQLYLLYVYHISEVCNMVEDDNTHEEIYVKVNHLFDSVVNKNKPSILPKECKIKYPKQFDLKEHKHKVYDQLYDYFYTNSYDINMIYSNMGLVIYNTLTGERCKIRNPYYEHLHNIHGRQSKLLYKYLIARSQNATKQFIRFYQDDPEIKNNVELFKTKIQSFTNILLIHYIDCFINKTKPLSSYPPEYKSHMYNLHDMYLKELKPNKKSITLHETIYYINNLHPSKLIYSLITKSKDKRSKGEKVKNCMYD</sequence>